<dbReference type="PROSITE" id="PS51257">
    <property type="entry name" value="PROKAR_LIPOPROTEIN"/>
    <property type="match status" value="1"/>
</dbReference>
<dbReference type="InterPro" id="IPR053139">
    <property type="entry name" value="Surface_bspA-like"/>
</dbReference>
<dbReference type="Gene3D" id="3.80.10.10">
    <property type="entry name" value="Ribonuclease Inhibitor"/>
    <property type="match status" value="1"/>
</dbReference>
<feature type="signal peptide" evidence="2">
    <location>
        <begin position="1"/>
        <end position="20"/>
    </location>
</feature>
<evidence type="ECO:0000313" key="3">
    <source>
        <dbReference type="EMBL" id="MBB6041137.1"/>
    </source>
</evidence>
<sequence length="288" mass="31674">MKRRTLLGLGVLALALGLTACNGGKEKSAQGDSKQEADSGKGNEKANAKPNEDYFEWMGEDSIANLNEEGAKQKVIVIPKRAKSFDSGLGPDDDVQLEELYFESDDDFQLGYGLTLLKKVKKIVLPKNQTSEVDVQSDHNLESLDIPAGVTSIAEFGFRDCTSLKEVNFLGEQLKVIPDSAFLNCSALEKISIPNSVESIEEAAFQDCKSLKEVHMPKNLKEIGSGAFAAAPVDSYYFPKEIENLKVLPDSFASTGKSNFYVVKDSWLDKNFEEVFGILGEKQYYDGE</sequence>
<feature type="compositionally biased region" description="Basic and acidic residues" evidence="1">
    <location>
        <begin position="24"/>
        <end position="52"/>
    </location>
</feature>
<dbReference type="Proteomes" id="UP000522163">
    <property type="component" value="Unassembled WGS sequence"/>
</dbReference>
<name>A0A7W9SFE5_9FIRM</name>
<comment type="caution">
    <text evidence="3">The sequence shown here is derived from an EMBL/GenBank/DDBJ whole genome shotgun (WGS) entry which is preliminary data.</text>
</comment>
<organism evidence="3 4">
    <name type="scientific">Oribacterium sinus</name>
    <dbReference type="NCBI Taxonomy" id="237576"/>
    <lineage>
        <taxon>Bacteria</taxon>
        <taxon>Bacillati</taxon>
        <taxon>Bacillota</taxon>
        <taxon>Clostridia</taxon>
        <taxon>Lachnospirales</taxon>
        <taxon>Lachnospiraceae</taxon>
        <taxon>Oribacterium</taxon>
    </lineage>
</organism>
<evidence type="ECO:0000256" key="2">
    <source>
        <dbReference type="SAM" id="SignalP"/>
    </source>
</evidence>
<dbReference type="SUPFAM" id="SSF52058">
    <property type="entry name" value="L domain-like"/>
    <property type="match status" value="1"/>
</dbReference>
<evidence type="ECO:0000313" key="4">
    <source>
        <dbReference type="Proteomes" id="UP000522163"/>
    </source>
</evidence>
<dbReference type="AlphaFoldDB" id="A0A7W9SFE5"/>
<keyword evidence="2" id="KW-0732">Signal</keyword>
<accession>A0A7W9SFE5</accession>
<proteinExistence type="predicted"/>
<reference evidence="3 4" key="1">
    <citation type="submission" date="2020-08" db="EMBL/GenBank/DDBJ databases">
        <title>Genomic Encyclopedia of Type Strains, Phase IV (KMG-IV): sequencing the most valuable type-strain genomes for metagenomic binning, comparative biology and taxonomic classification.</title>
        <authorList>
            <person name="Goeker M."/>
        </authorList>
    </citation>
    <scope>NUCLEOTIDE SEQUENCE [LARGE SCALE GENOMIC DNA]</scope>
    <source>
        <strain evidence="3 4">DSM 17245</strain>
    </source>
</reference>
<dbReference type="PANTHER" id="PTHR45661">
    <property type="entry name" value="SURFACE ANTIGEN"/>
    <property type="match status" value="1"/>
</dbReference>
<dbReference type="PANTHER" id="PTHR45661:SF3">
    <property type="entry name" value="IG-LIKE DOMAIN-CONTAINING PROTEIN"/>
    <property type="match status" value="1"/>
</dbReference>
<feature type="region of interest" description="Disordered" evidence="1">
    <location>
        <begin position="23"/>
        <end position="53"/>
    </location>
</feature>
<evidence type="ECO:0000256" key="1">
    <source>
        <dbReference type="SAM" id="MobiDB-lite"/>
    </source>
</evidence>
<evidence type="ECO:0008006" key="5">
    <source>
        <dbReference type="Google" id="ProtNLM"/>
    </source>
</evidence>
<dbReference type="Pfam" id="PF13306">
    <property type="entry name" value="LRR_5"/>
    <property type="match status" value="1"/>
</dbReference>
<dbReference type="InterPro" id="IPR026906">
    <property type="entry name" value="LRR_5"/>
</dbReference>
<dbReference type="GeneID" id="85014655"/>
<dbReference type="RefSeq" id="WP_183683685.1">
    <property type="nucleotide sequence ID" value="NZ_JACHHH010000004.1"/>
</dbReference>
<protein>
    <recommendedName>
        <fullName evidence="5">Leucine rich repeat-containing protein</fullName>
    </recommendedName>
</protein>
<dbReference type="EMBL" id="JACHHH010000004">
    <property type="protein sequence ID" value="MBB6041137.1"/>
    <property type="molecule type" value="Genomic_DNA"/>
</dbReference>
<gene>
    <name evidence="3" type="ORF">HNQ46_001109</name>
</gene>
<dbReference type="InterPro" id="IPR032675">
    <property type="entry name" value="LRR_dom_sf"/>
</dbReference>
<feature type="chain" id="PRO_5038906533" description="Leucine rich repeat-containing protein" evidence="2">
    <location>
        <begin position="21"/>
        <end position="288"/>
    </location>
</feature>